<gene>
    <name evidence="2" type="ORF">SAMN05216529_103287</name>
</gene>
<dbReference type="Proteomes" id="UP000254051">
    <property type="component" value="Unassembled WGS sequence"/>
</dbReference>
<dbReference type="SUPFAM" id="SSF55073">
    <property type="entry name" value="Nucleotide cyclase"/>
    <property type="match status" value="1"/>
</dbReference>
<dbReference type="InterPro" id="IPR043128">
    <property type="entry name" value="Rev_trsase/Diguanyl_cyclase"/>
</dbReference>
<accession>A0A316A0C7</accession>
<dbReference type="NCBIfam" id="TIGR00254">
    <property type="entry name" value="GGDEF"/>
    <property type="match status" value="1"/>
</dbReference>
<evidence type="ECO:0000259" key="1">
    <source>
        <dbReference type="PROSITE" id="PS50887"/>
    </source>
</evidence>
<organism evidence="2 3">
    <name type="scientific">Faecalicatena contorta</name>
    <dbReference type="NCBI Taxonomy" id="39482"/>
    <lineage>
        <taxon>Bacteria</taxon>
        <taxon>Bacillati</taxon>
        <taxon>Bacillota</taxon>
        <taxon>Clostridia</taxon>
        <taxon>Lachnospirales</taxon>
        <taxon>Lachnospiraceae</taxon>
        <taxon>Faecalicatena</taxon>
    </lineage>
</organism>
<feature type="domain" description="GGDEF" evidence="1">
    <location>
        <begin position="152"/>
        <end position="280"/>
    </location>
</feature>
<name>A0A316A0C7_9FIRM</name>
<keyword evidence="3" id="KW-1185">Reference proteome</keyword>
<dbReference type="RefSeq" id="WP_109709537.1">
    <property type="nucleotide sequence ID" value="NZ_QGDS01000003.1"/>
</dbReference>
<sequence>MTKEELVILMGELERVFSTVRLVDASLNIEYTLNDAGMLREEPYKCYAVWGKNDRCENCISAKGLTTKSKMTKFEFIDHDIYYLVSMYVEIEDEPYMLEMISQVTDETLFGAYGKNEFVTSITEYNRKMYTDVLTGAYNRRYYEEQLEALCQWYAMAMVDVDDFKQINDIHGHEAGDLALRAIADAMSSCVEGRDAVVRYGGDEFLIVFRDISQEGFEEKLETIRKKVNDIVLESFPDIRLSVSIGGKYNPSKSKNVIREADAMLYKAKIDKNCVQWKADI</sequence>
<evidence type="ECO:0000313" key="3">
    <source>
        <dbReference type="Proteomes" id="UP000254051"/>
    </source>
</evidence>
<dbReference type="GO" id="GO:0052621">
    <property type="term" value="F:diguanylate cyclase activity"/>
    <property type="evidence" value="ECO:0007669"/>
    <property type="project" value="TreeGrafter"/>
</dbReference>
<dbReference type="InterPro" id="IPR000160">
    <property type="entry name" value="GGDEF_dom"/>
</dbReference>
<dbReference type="AlphaFoldDB" id="A0A316A0C7"/>
<dbReference type="PANTHER" id="PTHR45138:SF9">
    <property type="entry name" value="DIGUANYLATE CYCLASE DGCM-RELATED"/>
    <property type="match status" value="1"/>
</dbReference>
<dbReference type="CDD" id="cd01949">
    <property type="entry name" value="GGDEF"/>
    <property type="match status" value="1"/>
</dbReference>
<dbReference type="Pfam" id="PF00990">
    <property type="entry name" value="GGDEF"/>
    <property type="match status" value="1"/>
</dbReference>
<dbReference type="EMBL" id="UHJJ01000003">
    <property type="protein sequence ID" value="SUQ13557.1"/>
    <property type="molecule type" value="Genomic_DNA"/>
</dbReference>
<dbReference type="SMART" id="SM00267">
    <property type="entry name" value="GGDEF"/>
    <property type="match status" value="1"/>
</dbReference>
<dbReference type="Gene3D" id="3.30.70.270">
    <property type="match status" value="1"/>
</dbReference>
<evidence type="ECO:0000313" key="2">
    <source>
        <dbReference type="EMBL" id="SUQ13557.1"/>
    </source>
</evidence>
<dbReference type="OrthoDB" id="9804747at2"/>
<reference evidence="3" key="1">
    <citation type="submission" date="2017-07" db="EMBL/GenBank/DDBJ databases">
        <authorList>
            <person name="Varghese N."/>
            <person name="Submissions S."/>
        </authorList>
    </citation>
    <scope>NUCLEOTIDE SEQUENCE [LARGE SCALE GENOMIC DNA]</scope>
    <source>
        <strain evidence="3">NLAE-zl-C134</strain>
    </source>
</reference>
<dbReference type="PANTHER" id="PTHR45138">
    <property type="entry name" value="REGULATORY COMPONENTS OF SENSORY TRANSDUCTION SYSTEM"/>
    <property type="match status" value="1"/>
</dbReference>
<dbReference type="InterPro" id="IPR050469">
    <property type="entry name" value="Diguanylate_Cyclase"/>
</dbReference>
<protein>
    <submittedName>
        <fullName evidence="2">Putative two-component system response regulator</fullName>
    </submittedName>
</protein>
<proteinExistence type="predicted"/>
<dbReference type="PROSITE" id="PS50887">
    <property type="entry name" value="GGDEF"/>
    <property type="match status" value="1"/>
</dbReference>
<dbReference type="InterPro" id="IPR029787">
    <property type="entry name" value="Nucleotide_cyclase"/>
</dbReference>